<dbReference type="InterPro" id="IPR036061">
    <property type="entry name" value="CheW-like_dom_sf"/>
</dbReference>
<dbReference type="Pfam" id="PF01584">
    <property type="entry name" value="CheW"/>
    <property type="match status" value="1"/>
</dbReference>
<dbReference type="RefSeq" id="WP_390303847.1">
    <property type="nucleotide sequence ID" value="NZ_JBHRRZ010000009.1"/>
</dbReference>
<dbReference type="Gene3D" id="2.30.30.40">
    <property type="entry name" value="SH3 Domains"/>
    <property type="match status" value="1"/>
</dbReference>
<evidence type="ECO:0000259" key="1">
    <source>
        <dbReference type="PROSITE" id="PS50851"/>
    </source>
</evidence>
<reference evidence="3" key="1">
    <citation type="journal article" date="2019" name="Int. J. Syst. Evol. Microbiol.">
        <title>The Global Catalogue of Microorganisms (GCM) 10K type strain sequencing project: providing services to taxonomists for standard genome sequencing and annotation.</title>
        <authorList>
            <consortium name="The Broad Institute Genomics Platform"/>
            <consortium name="The Broad Institute Genome Sequencing Center for Infectious Disease"/>
            <person name="Wu L."/>
            <person name="Ma J."/>
        </authorList>
    </citation>
    <scope>NUCLEOTIDE SEQUENCE [LARGE SCALE GENOMIC DNA]</scope>
    <source>
        <strain evidence="3">KCTC 13193</strain>
    </source>
</reference>
<dbReference type="Gene3D" id="2.40.50.180">
    <property type="entry name" value="CheA-289, Domain 4"/>
    <property type="match status" value="1"/>
</dbReference>
<gene>
    <name evidence="2" type="ORF">ACFODW_04915</name>
</gene>
<dbReference type="Proteomes" id="UP001595387">
    <property type="component" value="Unassembled WGS sequence"/>
</dbReference>
<evidence type="ECO:0000313" key="3">
    <source>
        <dbReference type="Proteomes" id="UP001595387"/>
    </source>
</evidence>
<dbReference type="InterPro" id="IPR002545">
    <property type="entry name" value="CheW-lke_dom"/>
</dbReference>
<dbReference type="PANTHER" id="PTHR22617">
    <property type="entry name" value="CHEMOTAXIS SENSOR HISTIDINE KINASE-RELATED"/>
    <property type="match status" value="1"/>
</dbReference>
<dbReference type="PROSITE" id="PS50851">
    <property type="entry name" value="CHEW"/>
    <property type="match status" value="1"/>
</dbReference>
<name>A0ABV7A3T8_9BACI</name>
<keyword evidence="3" id="KW-1185">Reference proteome</keyword>
<protein>
    <submittedName>
        <fullName evidence="2">Chemotaxis protein CheW</fullName>
    </submittedName>
</protein>
<dbReference type="SMART" id="SM00260">
    <property type="entry name" value="CheW"/>
    <property type="match status" value="1"/>
</dbReference>
<feature type="domain" description="CheW-like" evidence="1">
    <location>
        <begin position="4"/>
        <end position="144"/>
    </location>
</feature>
<organism evidence="2 3">
    <name type="scientific">Virgibacillus sediminis</name>
    <dbReference type="NCBI Taxonomy" id="202260"/>
    <lineage>
        <taxon>Bacteria</taxon>
        <taxon>Bacillati</taxon>
        <taxon>Bacillota</taxon>
        <taxon>Bacilli</taxon>
        <taxon>Bacillales</taxon>
        <taxon>Bacillaceae</taxon>
        <taxon>Virgibacillus</taxon>
    </lineage>
</organism>
<proteinExistence type="predicted"/>
<accession>A0ABV7A3T8</accession>
<comment type="caution">
    <text evidence="2">The sequence shown here is derived from an EMBL/GenBank/DDBJ whole genome shotgun (WGS) entry which is preliminary data.</text>
</comment>
<dbReference type="InterPro" id="IPR039315">
    <property type="entry name" value="CheW"/>
</dbReference>
<dbReference type="PANTHER" id="PTHR22617:SF23">
    <property type="entry name" value="CHEMOTAXIS PROTEIN CHEW"/>
    <property type="match status" value="1"/>
</dbReference>
<dbReference type="EMBL" id="JBHRRZ010000009">
    <property type="protein sequence ID" value="MFC2947692.1"/>
    <property type="molecule type" value="Genomic_DNA"/>
</dbReference>
<dbReference type="CDD" id="cd00732">
    <property type="entry name" value="CheW"/>
    <property type="match status" value="1"/>
</dbReference>
<sequence length="160" mass="17567">MEELKKFIVFQLNTEHYGVHIQQVLSIEKVTHITPVPNTSPFIQGVMNLRGEITPVIDLKGRLQIGTAEHTASTRILIVHINDTQVGLLVDSATDVIDLEQSLIDSPPETVGSLSGSYINGVAKVEEKLLILLDLEKVLNLEEMSEAKQAAGSTNTEVER</sequence>
<dbReference type="SUPFAM" id="SSF50341">
    <property type="entry name" value="CheW-like"/>
    <property type="match status" value="1"/>
</dbReference>
<evidence type="ECO:0000313" key="2">
    <source>
        <dbReference type="EMBL" id="MFC2947692.1"/>
    </source>
</evidence>